<dbReference type="Proteomes" id="UP001652660">
    <property type="component" value="Chromosome 10c"/>
</dbReference>
<proteinExistence type="predicted"/>
<dbReference type="GeneID" id="140016261"/>
<evidence type="ECO:0000313" key="4">
    <source>
        <dbReference type="RefSeq" id="XP_071925876.1"/>
    </source>
</evidence>
<reference evidence="4" key="1">
    <citation type="submission" date="2025-08" db="UniProtKB">
        <authorList>
            <consortium name="RefSeq"/>
        </authorList>
    </citation>
    <scope>IDENTIFICATION</scope>
    <source>
        <tissue evidence="4">Leaves</tissue>
    </source>
</reference>
<organism evidence="3 4">
    <name type="scientific">Coffea arabica</name>
    <name type="common">Arabian coffee</name>
    <dbReference type="NCBI Taxonomy" id="13443"/>
    <lineage>
        <taxon>Eukaryota</taxon>
        <taxon>Viridiplantae</taxon>
        <taxon>Streptophyta</taxon>
        <taxon>Embryophyta</taxon>
        <taxon>Tracheophyta</taxon>
        <taxon>Spermatophyta</taxon>
        <taxon>Magnoliopsida</taxon>
        <taxon>eudicotyledons</taxon>
        <taxon>Gunneridae</taxon>
        <taxon>Pentapetalae</taxon>
        <taxon>asterids</taxon>
        <taxon>lamiids</taxon>
        <taxon>Gentianales</taxon>
        <taxon>Rubiaceae</taxon>
        <taxon>Ixoroideae</taxon>
        <taxon>Gardenieae complex</taxon>
        <taxon>Bertiereae - Coffeeae clade</taxon>
        <taxon>Coffeeae</taxon>
        <taxon>Coffea</taxon>
    </lineage>
</organism>
<dbReference type="InterPro" id="IPR040256">
    <property type="entry name" value="At4g02000-like"/>
</dbReference>
<feature type="domain" description="DUF4283" evidence="2">
    <location>
        <begin position="56"/>
        <end position="135"/>
    </location>
</feature>
<evidence type="ECO:0000259" key="2">
    <source>
        <dbReference type="Pfam" id="PF14111"/>
    </source>
</evidence>
<keyword evidence="3" id="KW-1185">Reference proteome</keyword>
<feature type="region of interest" description="Disordered" evidence="1">
    <location>
        <begin position="335"/>
        <end position="355"/>
    </location>
</feature>
<dbReference type="RefSeq" id="XP_071925876.1">
    <property type="nucleotide sequence ID" value="XM_072069775.1"/>
</dbReference>
<sequence length="406" mass="43985">MAGLQPPGGGLGRSFAAVLQQQPTPSPCKVKPAAQFKDEPAVMFSEEDIAKLAAPFKFAVVGKFSYGRPNLDAIRKSFTTIGFTSSFTIGLLDQRHILIRFCLEEDYLRCWTKGLWSIADFPMRTFKWTPDFKVTSESTHAPVWVALEHLPIHFFDKVSLFSIAAALGSPLQVDAATANLVRPSVARICIDLDISRELPSRIWIGTGSHGFCQLVAYENLPAYCSLCCSQGHSNTECRQGRRGSRGGPGGGEVVRAMEAQAQEGRSAAAAQHRDAVLQPASMTGLLTATDAAPVGADMALHTQERVVDAPLKVTENPSALGIICDDTQLHLGEQEKVSSQGSLSDGEDQPRKAAPDKAALVASFQQFSMALGSRLPKQIAECDEAGFTMVLPRKSRKRRVYNAIPR</sequence>
<dbReference type="InterPro" id="IPR025558">
    <property type="entry name" value="DUF4283"/>
</dbReference>
<dbReference type="Pfam" id="PF14111">
    <property type="entry name" value="DUF4283"/>
    <property type="match status" value="1"/>
</dbReference>
<evidence type="ECO:0000256" key="1">
    <source>
        <dbReference type="SAM" id="MobiDB-lite"/>
    </source>
</evidence>
<gene>
    <name evidence="4" type="primary">LOC140016261</name>
</gene>
<name>A0ABM4W263_COFAR</name>
<evidence type="ECO:0000313" key="3">
    <source>
        <dbReference type="Proteomes" id="UP001652660"/>
    </source>
</evidence>
<protein>
    <recommendedName>
        <fullName evidence="2">DUF4283 domain-containing protein</fullName>
    </recommendedName>
</protein>
<dbReference type="PANTHER" id="PTHR31286:SF179">
    <property type="entry name" value="RNASE H TYPE-1 DOMAIN-CONTAINING PROTEIN"/>
    <property type="match status" value="1"/>
</dbReference>
<accession>A0ABM4W263</accession>
<dbReference type="PANTHER" id="PTHR31286">
    <property type="entry name" value="GLYCINE-RICH CELL WALL STRUCTURAL PROTEIN 1.8-LIKE"/>
    <property type="match status" value="1"/>
</dbReference>